<evidence type="ECO:0000256" key="5">
    <source>
        <dbReference type="ARBA" id="ARBA00023136"/>
    </source>
</evidence>
<evidence type="ECO:0000256" key="6">
    <source>
        <dbReference type="SAM" id="MobiDB-lite"/>
    </source>
</evidence>
<dbReference type="Gene3D" id="1.20.144.10">
    <property type="entry name" value="Phosphatidic acid phosphatase type 2/haloperoxidase"/>
    <property type="match status" value="1"/>
</dbReference>
<dbReference type="PANTHER" id="PTHR10165:SF158">
    <property type="entry name" value="PAP2 DOMAIN PROTEIN (AFU_ORTHOLOGUE AFUA_4G08970)"/>
    <property type="match status" value="1"/>
</dbReference>
<evidence type="ECO:0000256" key="3">
    <source>
        <dbReference type="ARBA" id="ARBA00022692"/>
    </source>
</evidence>
<gene>
    <name evidence="9" type="ORF">Q9L58_000252</name>
</gene>
<comment type="subcellular location">
    <subcellularLocation>
        <location evidence="1">Membrane</location>
        <topology evidence="1">Multi-pass membrane protein</topology>
    </subcellularLocation>
</comment>
<evidence type="ECO:0000259" key="8">
    <source>
        <dbReference type="SMART" id="SM00014"/>
    </source>
</evidence>
<feature type="transmembrane region" description="Helical" evidence="7">
    <location>
        <begin position="189"/>
        <end position="206"/>
    </location>
</feature>
<dbReference type="EMBL" id="JBBBZM010000002">
    <property type="protein sequence ID" value="KAL0640588.1"/>
    <property type="molecule type" value="Genomic_DNA"/>
</dbReference>
<feature type="transmembrane region" description="Helical" evidence="7">
    <location>
        <begin position="218"/>
        <end position="240"/>
    </location>
</feature>
<evidence type="ECO:0000256" key="4">
    <source>
        <dbReference type="ARBA" id="ARBA00022989"/>
    </source>
</evidence>
<dbReference type="Pfam" id="PF01569">
    <property type="entry name" value="PAP2"/>
    <property type="match status" value="1"/>
</dbReference>
<comment type="similarity">
    <text evidence="2">Belongs to the PA-phosphatase related phosphoesterase family.</text>
</comment>
<organism evidence="9 10">
    <name type="scientific">Discina gigas</name>
    <dbReference type="NCBI Taxonomy" id="1032678"/>
    <lineage>
        <taxon>Eukaryota</taxon>
        <taxon>Fungi</taxon>
        <taxon>Dikarya</taxon>
        <taxon>Ascomycota</taxon>
        <taxon>Pezizomycotina</taxon>
        <taxon>Pezizomycetes</taxon>
        <taxon>Pezizales</taxon>
        <taxon>Discinaceae</taxon>
        <taxon>Discina</taxon>
    </lineage>
</organism>
<feature type="transmembrane region" description="Helical" evidence="7">
    <location>
        <begin position="118"/>
        <end position="136"/>
    </location>
</feature>
<feature type="transmembrane region" description="Helical" evidence="7">
    <location>
        <begin position="247"/>
        <end position="264"/>
    </location>
</feature>
<evidence type="ECO:0000256" key="7">
    <source>
        <dbReference type="SAM" id="Phobius"/>
    </source>
</evidence>
<keyword evidence="4 7" id="KW-1133">Transmembrane helix</keyword>
<keyword evidence="5 7" id="KW-0472">Membrane</keyword>
<feature type="domain" description="Phosphatidic acid phosphatase type 2/haloperoxidase" evidence="8">
    <location>
        <begin position="117"/>
        <end position="264"/>
    </location>
</feature>
<feature type="transmembrane region" description="Helical" evidence="7">
    <location>
        <begin position="12"/>
        <end position="32"/>
    </location>
</feature>
<evidence type="ECO:0000256" key="2">
    <source>
        <dbReference type="ARBA" id="ARBA00008816"/>
    </source>
</evidence>
<keyword evidence="10" id="KW-1185">Reference proteome</keyword>
<dbReference type="CDD" id="cd03390">
    <property type="entry name" value="PAP2_containing_1_like"/>
    <property type="match status" value="1"/>
</dbReference>
<dbReference type="InterPro" id="IPR043216">
    <property type="entry name" value="PAP-like"/>
</dbReference>
<reference evidence="9 10" key="1">
    <citation type="submission" date="2024-02" db="EMBL/GenBank/DDBJ databases">
        <title>Discinaceae phylogenomics.</title>
        <authorList>
            <person name="Dirks A.C."/>
            <person name="James T.Y."/>
        </authorList>
    </citation>
    <scope>NUCLEOTIDE SEQUENCE [LARGE SCALE GENOMIC DNA]</scope>
    <source>
        <strain evidence="9 10">ACD0624</strain>
    </source>
</reference>
<feature type="region of interest" description="Disordered" evidence="6">
    <location>
        <begin position="361"/>
        <end position="410"/>
    </location>
</feature>
<sequence>MLTLGANVSNKFTSYIFDYVTIIFFIISFSALDMAEPFKQRFSLNNESLQYPYASPERISAAWAGVISCVFPILCIVVWTLFVDGLYSHHKPLATRRRILGGGGAWTMADRLWEMNCGVLGLGMSVAGSIVVTGALKNATGKPRPDIIARCIPKPGSRNADVYGLVTVAICTQTDNHILRDGFKSWPSGHASIAFAGLGFLSFYLAGKLHVLDARGEAWKTMVVLVPFLSAGLVSVSRIMDARHHPFDVITGGLLGFGVAWASYRQYFPSLSETWKKGRAHPMRTWGTDSTERKMGIYNNADQEGLVPDEEEAQKLGVYHPDPPVVGTPLAEVAGASGGAGGTGMGLMMERTTSSFSNESAAIQARKREAQRSAGRKSTGFYDETNEFAHSSSEEGYELRNTSPQSFRTPQPINPYAQQPPPARISEDSADTRWGITRATAAITGAGAGKVGGFEPVQRTDTGFDSVTPASSPDIKI</sequence>
<evidence type="ECO:0000256" key="1">
    <source>
        <dbReference type="ARBA" id="ARBA00004141"/>
    </source>
</evidence>
<dbReference type="SUPFAM" id="SSF48317">
    <property type="entry name" value="Acid phosphatase/Vanadium-dependent haloperoxidase"/>
    <property type="match status" value="1"/>
</dbReference>
<name>A0ABR3GXB2_9PEZI</name>
<accession>A0ABR3GXB2</accession>
<dbReference type="PANTHER" id="PTHR10165">
    <property type="entry name" value="LIPID PHOSPHATE PHOSPHATASE"/>
    <property type="match status" value="1"/>
</dbReference>
<comment type="caution">
    <text evidence="9">The sequence shown here is derived from an EMBL/GenBank/DDBJ whole genome shotgun (WGS) entry which is preliminary data.</text>
</comment>
<feature type="transmembrane region" description="Helical" evidence="7">
    <location>
        <begin position="61"/>
        <end position="82"/>
    </location>
</feature>
<feature type="region of interest" description="Disordered" evidence="6">
    <location>
        <begin position="447"/>
        <end position="477"/>
    </location>
</feature>
<feature type="compositionally biased region" description="Polar residues" evidence="6">
    <location>
        <begin position="459"/>
        <end position="471"/>
    </location>
</feature>
<keyword evidence="3 7" id="KW-0812">Transmembrane</keyword>
<dbReference type="SMART" id="SM00014">
    <property type="entry name" value="acidPPc"/>
    <property type="match status" value="1"/>
</dbReference>
<proteinExistence type="inferred from homology"/>
<dbReference type="InterPro" id="IPR000326">
    <property type="entry name" value="PAP2/HPO"/>
</dbReference>
<feature type="compositionally biased region" description="Polar residues" evidence="6">
    <location>
        <begin position="400"/>
        <end position="410"/>
    </location>
</feature>
<dbReference type="InterPro" id="IPR036938">
    <property type="entry name" value="PAP2/HPO_sf"/>
</dbReference>
<evidence type="ECO:0000313" key="9">
    <source>
        <dbReference type="EMBL" id="KAL0640588.1"/>
    </source>
</evidence>
<dbReference type="Proteomes" id="UP001447188">
    <property type="component" value="Unassembled WGS sequence"/>
</dbReference>
<evidence type="ECO:0000313" key="10">
    <source>
        <dbReference type="Proteomes" id="UP001447188"/>
    </source>
</evidence>
<protein>
    <recommendedName>
        <fullName evidence="8">Phosphatidic acid phosphatase type 2/haloperoxidase domain-containing protein</fullName>
    </recommendedName>
</protein>